<dbReference type="Gene3D" id="1.10.3720.10">
    <property type="entry name" value="MetI-like"/>
    <property type="match status" value="1"/>
</dbReference>
<dbReference type="InterPro" id="IPR000515">
    <property type="entry name" value="MetI-like"/>
</dbReference>
<keyword evidence="9" id="KW-0614">Plasmid</keyword>
<proteinExistence type="inferred from homology"/>
<protein>
    <submittedName>
        <fullName evidence="9">Binding-protein-dependent transport systems inner membrane component</fullName>
    </submittedName>
</protein>
<evidence type="ECO:0000256" key="3">
    <source>
        <dbReference type="ARBA" id="ARBA00022475"/>
    </source>
</evidence>
<reference evidence="9 10" key="1">
    <citation type="journal article" date="2010" name="Stand. Genomic Sci.">
        <title>Complete genome sequence of Ilyobacter polytropus type strain (CuHbu1).</title>
        <authorList>
            <person name="Sikorski J."/>
            <person name="Chertkov O."/>
            <person name="Lapidus A."/>
            <person name="Nolan M."/>
            <person name="Lucas S."/>
            <person name="Del Rio T.G."/>
            <person name="Tice H."/>
            <person name="Cheng J.F."/>
            <person name="Tapia R."/>
            <person name="Han C."/>
            <person name="Goodwin L."/>
            <person name="Pitluck S."/>
            <person name="Liolios K."/>
            <person name="Ivanova N."/>
            <person name="Mavromatis K."/>
            <person name="Mikhailova N."/>
            <person name="Pati A."/>
            <person name="Chen A."/>
            <person name="Palaniappan K."/>
            <person name="Land M."/>
            <person name="Hauser L."/>
            <person name="Chang Y.J."/>
            <person name="Jeffries C.D."/>
            <person name="Brambilla E."/>
            <person name="Yasawong M."/>
            <person name="Rohde M."/>
            <person name="Pukall R."/>
            <person name="Spring S."/>
            <person name="Goker M."/>
            <person name="Woyke T."/>
            <person name="Bristow J."/>
            <person name="Eisen J.A."/>
            <person name="Markowitz V."/>
            <person name="Hugenholtz P."/>
            <person name="Kyrpides N.C."/>
            <person name="Klenk H.P."/>
        </authorList>
    </citation>
    <scope>NUCLEOTIDE SEQUENCE [LARGE SCALE GENOMIC DNA]</scope>
    <source>
        <strain evidence="10">ATCC 51220 / DSM 2926 / LMG 16218 / CuHBu1</strain>
        <plasmid evidence="10">pILYOP01</plasmid>
    </source>
</reference>
<feature type="transmembrane region" description="Helical" evidence="7">
    <location>
        <begin position="53"/>
        <end position="77"/>
    </location>
</feature>
<dbReference type="GO" id="GO:0055085">
    <property type="term" value="P:transmembrane transport"/>
    <property type="evidence" value="ECO:0007669"/>
    <property type="project" value="InterPro"/>
</dbReference>
<dbReference type="CDD" id="cd06261">
    <property type="entry name" value="TM_PBP2"/>
    <property type="match status" value="1"/>
</dbReference>
<dbReference type="AlphaFoldDB" id="E3HCF5"/>
<evidence type="ECO:0000313" key="10">
    <source>
        <dbReference type="Proteomes" id="UP000006875"/>
    </source>
</evidence>
<keyword evidence="3" id="KW-1003">Cell membrane</keyword>
<keyword evidence="6 7" id="KW-0472">Membrane</keyword>
<evidence type="ECO:0000259" key="8">
    <source>
        <dbReference type="PROSITE" id="PS50928"/>
    </source>
</evidence>
<evidence type="ECO:0000256" key="4">
    <source>
        <dbReference type="ARBA" id="ARBA00022692"/>
    </source>
</evidence>
<feature type="transmembrane region" description="Helical" evidence="7">
    <location>
        <begin position="113"/>
        <end position="135"/>
    </location>
</feature>
<evidence type="ECO:0000256" key="6">
    <source>
        <dbReference type="ARBA" id="ARBA00023136"/>
    </source>
</evidence>
<organism evidence="9 10">
    <name type="scientific">Ilyobacter polytropus (strain ATCC 51220 / DSM 2926 / LMG 16218 / CuHBu1)</name>
    <dbReference type="NCBI Taxonomy" id="572544"/>
    <lineage>
        <taxon>Bacteria</taxon>
        <taxon>Fusobacteriati</taxon>
        <taxon>Fusobacteriota</taxon>
        <taxon>Fusobacteriia</taxon>
        <taxon>Fusobacteriales</taxon>
        <taxon>Fusobacteriaceae</taxon>
        <taxon>Ilyobacter</taxon>
    </lineage>
</organism>
<evidence type="ECO:0000313" key="9">
    <source>
        <dbReference type="EMBL" id="ADO84415.1"/>
    </source>
</evidence>
<dbReference type="PANTHER" id="PTHR30151:SF0">
    <property type="entry name" value="ABC TRANSPORTER PERMEASE PROTEIN MJ0413-RELATED"/>
    <property type="match status" value="1"/>
</dbReference>
<dbReference type="HOGENOM" id="CLU_046113_4_2_0"/>
<feature type="transmembrane region" description="Helical" evidence="7">
    <location>
        <begin position="84"/>
        <end position="107"/>
    </location>
</feature>
<dbReference type="PANTHER" id="PTHR30151">
    <property type="entry name" value="ALKANE SULFONATE ABC TRANSPORTER-RELATED, MEMBRANE SUBUNIT"/>
    <property type="match status" value="1"/>
</dbReference>
<evidence type="ECO:0000256" key="1">
    <source>
        <dbReference type="ARBA" id="ARBA00004651"/>
    </source>
</evidence>
<accession>E3HCF5</accession>
<dbReference type="GO" id="GO:0005886">
    <property type="term" value="C:plasma membrane"/>
    <property type="evidence" value="ECO:0007669"/>
    <property type="project" value="UniProtKB-SubCell"/>
</dbReference>
<dbReference type="Pfam" id="PF00528">
    <property type="entry name" value="BPD_transp_1"/>
    <property type="match status" value="1"/>
</dbReference>
<name>E3HCF5_ILYPC</name>
<dbReference type="SUPFAM" id="SSF161098">
    <property type="entry name" value="MetI-like"/>
    <property type="match status" value="1"/>
</dbReference>
<dbReference type="InterPro" id="IPR035906">
    <property type="entry name" value="MetI-like_sf"/>
</dbReference>
<dbReference type="KEGG" id="ipo:Ilyop_2659"/>
<feature type="domain" description="ABC transmembrane type-1" evidence="8">
    <location>
        <begin position="51"/>
        <end position="231"/>
    </location>
</feature>
<gene>
    <name evidence="9" type="ordered locus">Ilyop_2659</name>
</gene>
<keyword evidence="5 7" id="KW-1133">Transmembrane helix</keyword>
<evidence type="ECO:0000256" key="7">
    <source>
        <dbReference type="RuleBase" id="RU363032"/>
    </source>
</evidence>
<keyword evidence="10" id="KW-1185">Reference proteome</keyword>
<keyword evidence="4 7" id="KW-0812">Transmembrane</keyword>
<comment type="similarity">
    <text evidence="7">Belongs to the binding-protein-dependent transport system permease family.</text>
</comment>
<keyword evidence="2 7" id="KW-0813">Transport</keyword>
<dbReference type="Proteomes" id="UP000006875">
    <property type="component" value="Plasmid pILYOP01"/>
</dbReference>
<dbReference type="RefSeq" id="WP_013389072.1">
    <property type="nucleotide sequence ID" value="NC_014633.1"/>
</dbReference>
<evidence type="ECO:0000256" key="2">
    <source>
        <dbReference type="ARBA" id="ARBA00022448"/>
    </source>
</evidence>
<evidence type="ECO:0000256" key="5">
    <source>
        <dbReference type="ARBA" id="ARBA00022989"/>
    </source>
</evidence>
<feature type="transmembrane region" description="Helical" evidence="7">
    <location>
        <begin position="213"/>
        <end position="231"/>
    </location>
</feature>
<dbReference type="EMBL" id="CP002282">
    <property type="protein sequence ID" value="ADO84415.1"/>
    <property type="molecule type" value="Genomic_DNA"/>
</dbReference>
<comment type="subcellular location">
    <subcellularLocation>
        <location evidence="1 7">Cell membrane</location>
        <topology evidence="1 7">Multi-pass membrane protein</topology>
    </subcellularLocation>
</comment>
<sequence>MPGKNFKGIIFLLIVWQGISMKLDPLILPSPISILNVFRNNILTGKGIAETCITLYRFFMAYSVSVSLGILCGMLIFKNSTVKSFLWPFITILQSTPVISWVLLALLWFPSEIIPYFILGIFTLPVIIINTFNGLMSTDEKLLEMASAYGIEEKQVFSKIMLPSMLSSLMGGIKITANSSLKVLATAEIIGRLPRGIGGEMNTAWINIETDSLLAWTIYLIILTGLLEKLISKAIKIKWGRYL</sequence>
<geneLocation type="plasmid" evidence="9 10">
    <name>pILYOP01</name>
</geneLocation>
<dbReference type="PROSITE" id="PS50928">
    <property type="entry name" value="ABC_TM1"/>
    <property type="match status" value="1"/>
</dbReference>